<dbReference type="Gene3D" id="3.40.309.10">
    <property type="entry name" value="Aldehyde Dehydrogenase, Chain A, domain 2"/>
    <property type="match status" value="1"/>
</dbReference>
<dbReference type="FunFam" id="3.40.309.10:FF:000005">
    <property type="entry name" value="1-pyrroline-5-carboxylate dehydrogenase 1"/>
    <property type="match status" value="1"/>
</dbReference>
<dbReference type="InterPro" id="IPR016160">
    <property type="entry name" value="Ald_DH_CS_CYS"/>
</dbReference>
<comment type="pathway">
    <text evidence="1">Amino-acid degradation; L-proline degradation into L-glutamate; L-glutamate from L-proline: step 2/2.</text>
</comment>
<dbReference type="InterPro" id="IPR015590">
    <property type="entry name" value="Aldehyde_DH_dom"/>
</dbReference>
<sequence length="515" mass="55898">MYIEFKNEPFTNFALPENKLAMEQALKSVAVQKGKHYPLVIGNAKVDTEARITSVNPSNFQEIIGTTARANVELAEQAVQSALKAYESWQYESPEVRSRYLFKAAAIMRRRKFEFSAWLVEEAGKNWAEADADTAEAIDFLEYYAQQMLKYAQGMPIISIPGEQNDCFYIPLGVGLIIPPWNFPLAILTGMTAAAVVAGNTVIMKPASSTPVIAAKFMELWEEVGLPAGVVNYLPGSGGAIGDYLVSHTQIRFINFTGSKEVGLRINELAAKTSPGQKWIKRVIAEMGGKDAIVVDSEADLDEAAAGIITSAFGFQGQKCSACSRAIVVADVYDEVVSKVAAKASQLKLGSASDPTVNLGPVIDKNAYSKILEYIEIGKSEGRLVTGGEKGATEGYFIQPTVFAEIDPQAKIAQEEIFGPVVAIIKAKDYDDAIRIANDTEYGLTGAVYSKNRVKLEKARREFHVGNLYFNRKCTGALVGVHPFGGFNMSGTDSKAGGADYLLLFLQAKSVCEKL</sequence>
<keyword evidence="12" id="KW-1185">Reference proteome</keyword>
<dbReference type="Pfam" id="PF00171">
    <property type="entry name" value="Aldedh"/>
    <property type="match status" value="1"/>
</dbReference>
<evidence type="ECO:0000256" key="2">
    <source>
        <dbReference type="ARBA" id="ARBA00012884"/>
    </source>
</evidence>
<reference evidence="11 12" key="1">
    <citation type="journal article" date="2018" name="Int. J. Syst. Evol. Microbiol.">
        <title>Methylomusa anaerophila gen. nov., sp. nov., an anaerobic methanol-utilizing bacterium isolated from a microbial fuel cell.</title>
        <authorList>
            <person name="Amano N."/>
            <person name="Yamamuro A."/>
            <person name="Miyahara M."/>
            <person name="Kouzuma A."/>
            <person name="Abe T."/>
            <person name="Watanabe K."/>
        </authorList>
    </citation>
    <scope>NUCLEOTIDE SEQUENCE [LARGE SCALE GENOMIC DNA]</scope>
    <source>
        <strain evidence="11 12">MMFC1</strain>
    </source>
</reference>
<comment type="catalytic activity">
    <reaction evidence="6">
        <text>L-glutamate 5-semialdehyde + NAD(+) + H2O = L-glutamate + NADH + 2 H(+)</text>
        <dbReference type="Rhea" id="RHEA:30235"/>
        <dbReference type="ChEBI" id="CHEBI:15377"/>
        <dbReference type="ChEBI" id="CHEBI:15378"/>
        <dbReference type="ChEBI" id="CHEBI:29985"/>
        <dbReference type="ChEBI" id="CHEBI:57540"/>
        <dbReference type="ChEBI" id="CHEBI:57945"/>
        <dbReference type="ChEBI" id="CHEBI:58066"/>
        <dbReference type="EC" id="1.2.1.88"/>
    </reaction>
</comment>
<dbReference type="KEGG" id="mana:MAMMFC1_03711"/>
<dbReference type="SUPFAM" id="SSF53720">
    <property type="entry name" value="ALDH-like"/>
    <property type="match status" value="1"/>
</dbReference>
<dbReference type="Proteomes" id="UP000276437">
    <property type="component" value="Chromosome"/>
</dbReference>
<accession>A0A348APK4</accession>
<dbReference type="EMBL" id="AP018449">
    <property type="protein sequence ID" value="BBB93002.1"/>
    <property type="molecule type" value="Genomic_DNA"/>
</dbReference>
<dbReference type="AlphaFoldDB" id="A0A348APK4"/>
<dbReference type="Gene3D" id="3.40.605.10">
    <property type="entry name" value="Aldehyde Dehydrogenase, Chain A, domain 1"/>
    <property type="match status" value="1"/>
</dbReference>
<dbReference type="PROSITE" id="PS00687">
    <property type="entry name" value="ALDEHYDE_DEHYDR_GLU"/>
    <property type="match status" value="1"/>
</dbReference>
<feature type="domain" description="Aldehyde dehydrogenase" evidence="10">
    <location>
        <begin position="50"/>
        <end position="511"/>
    </location>
</feature>
<organism evidence="11 12">
    <name type="scientific">Methylomusa anaerophila</name>
    <dbReference type="NCBI Taxonomy" id="1930071"/>
    <lineage>
        <taxon>Bacteria</taxon>
        <taxon>Bacillati</taxon>
        <taxon>Bacillota</taxon>
        <taxon>Negativicutes</taxon>
        <taxon>Selenomonadales</taxon>
        <taxon>Sporomusaceae</taxon>
        <taxon>Methylomusa</taxon>
    </lineage>
</organism>
<evidence type="ECO:0000256" key="5">
    <source>
        <dbReference type="ARBA" id="ARBA00032259"/>
    </source>
</evidence>
<keyword evidence="4" id="KW-0520">NAD</keyword>
<evidence type="ECO:0000313" key="11">
    <source>
        <dbReference type="EMBL" id="BBB93002.1"/>
    </source>
</evidence>
<name>A0A348APK4_9FIRM</name>
<dbReference type="GO" id="GO:0004657">
    <property type="term" value="F:proline dehydrogenase activity"/>
    <property type="evidence" value="ECO:0007669"/>
    <property type="project" value="UniProtKB-ARBA"/>
</dbReference>
<dbReference type="InterPro" id="IPR005932">
    <property type="entry name" value="RocA"/>
</dbReference>
<dbReference type="CDD" id="cd07124">
    <property type="entry name" value="ALDH_PutA-P5CDH-RocA"/>
    <property type="match status" value="1"/>
</dbReference>
<gene>
    <name evidence="11" type="primary">rocA1</name>
    <name evidence="11" type="ORF">MAMMFC1_03711</name>
</gene>
<dbReference type="FunFam" id="3.40.605.10:FF:000045">
    <property type="entry name" value="1-pyrroline-5-carboxylate dehydrogenase 1"/>
    <property type="match status" value="1"/>
</dbReference>
<dbReference type="GO" id="GO:0009898">
    <property type="term" value="C:cytoplasmic side of plasma membrane"/>
    <property type="evidence" value="ECO:0007669"/>
    <property type="project" value="TreeGrafter"/>
</dbReference>
<dbReference type="GO" id="GO:0003842">
    <property type="term" value="F:L-glutamate gamma-semialdehyde dehydrogenase activity"/>
    <property type="evidence" value="ECO:0007669"/>
    <property type="project" value="UniProtKB-EC"/>
</dbReference>
<evidence type="ECO:0000256" key="7">
    <source>
        <dbReference type="ARBA" id="ARBA00061617"/>
    </source>
</evidence>
<dbReference type="PROSITE" id="PS00070">
    <property type="entry name" value="ALDEHYDE_DEHYDR_CYS"/>
    <property type="match status" value="1"/>
</dbReference>
<dbReference type="InterPro" id="IPR016163">
    <property type="entry name" value="Ald_DH_C"/>
</dbReference>
<protein>
    <recommendedName>
        <fullName evidence="5">L-glutamate gamma-semialdehyde dehydrogenase</fullName>
        <ecNumber evidence="2">1.2.1.88</ecNumber>
    </recommendedName>
    <alternativeName>
        <fullName evidence="5">L-glutamate gamma-semialdehyde dehydrogenase</fullName>
    </alternativeName>
</protein>
<dbReference type="InterPro" id="IPR050485">
    <property type="entry name" value="Proline_metab_enzyme"/>
</dbReference>
<dbReference type="PANTHER" id="PTHR42862:SF1">
    <property type="entry name" value="DELTA-1-PYRROLINE-5-CARBOXYLATE DEHYDROGENASE 2, ISOFORM A-RELATED"/>
    <property type="match status" value="1"/>
</dbReference>
<dbReference type="OrthoDB" id="9762913at2"/>
<dbReference type="InterPro" id="IPR016161">
    <property type="entry name" value="Ald_DH/histidinol_DH"/>
</dbReference>
<dbReference type="GO" id="GO:0010133">
    <property type="term" value="P:L-proline catabolic process to L-glutamate"/>
    <property type="evidence" value="ECO:0007669"/>
    <property type="project" value="TreeGrafter"/>
</dbReference>
<evidence type="ECO:0000313" key="12">
    <source>
        <dbReference type="Proteomes" id="UP000276437"/>
    </source>
</evidence>
<dbReference type="NCBIfam" id="TIGR01237">
    <property type="entry name" value="D1pyr5carbox2"/>
    <property type="match status" value="1"/>
</dbReference>
<evidence type="ECO:0000256" key="1">
    <source>
        <dbReference type="ARBA" id="ARBA00004786"/>
    </source>
</evidence>
<evidence type="ECO:0000256" key="8">
    <source>
        <dbReference type="PROSITE-ProRule" id="PRU10007"/>
    </source>
</evidence>
<proteinExistence type="inferred from homology"/>
<dbReference type="EC" id="1.2.1.88" evidence="2"/>
<dbReference type="InterPro" id="IPR016162">
    <property type="entry name" value="Ald_DH_N"/>
</dbReference>
<dbReference type="PANTHER" id="PTHR42862">
    <property type="entry name" value="DELTA-1-PYRROLINE-5-CARBOXYLATE DEHYDROGENASE 1, ISOFORM A-RELATED"/>
    <property type="match status" value="1"/>
</dbReference>
<comment type="similarity">
    <text evidence="7">Belongs to the aldehyde dehydrogenase family. RocA subfamily.</text>
</comment>
<feature type="active site" evidence="8">
    <location>
        <position position="286"/>
    </location>
</feature>
<dbReference type="NCBIfam" id="NF002852">
    <property type="entry name" value="PRK03137.1"/>
    <property type="match status" value="1"/>
</dbReference>
<evidence type="ECO:0000256" key="6">
    <source>
        <dbReference type="ARBA" id="ARBA00048142"/>
    </source>
</evidence>
<evidence type="ECO:0000256" key="4">
    <source>
        <dbReference type="ARBA" id="ARBA00023027"/>
    </source>
</evidence>
<dbReference type="InterPro" id="IPR029510">
    <property type="entry name" value="Ald_DH_CS_GLU"/>
</dbReference>
<evidence type="ECO:0000256" key="3">
    <source>
        <dbReference type="ARBA" id="ARBA00023002"/>
    </source>
</evidence>
<keyword evidence="3 9" id="KW-0560">Oxidoreductase</keyword>
<evidence type="ECO:0000259" key="10">
    <source>
        <dbReference type="Pfam" id="PF00171"/>
    </source>
</evidence>
<evidence type="ECO:0000256" key="9">
    <source>
        <dbReference type="RuleBase" id="RU003345"/>
    </source>
</evidence>
<dbReference type="RefSeq" id="WP_126309886.1">
    <property type="nucleotide sequence ID" value="NZ_AP018449.1"/>
</dbReference>